<keyword evidence="2" id="KW-0677">Repeat</keyword>
<dbReference type="PANTHER" id="PTHR24412">
    <property type="entry name" value="KELCH PROTEIN"/>
    <property type="match status" value="1"/>
</dbReference>
<feature type="domain" description="BTB" evidence="4">
    <location>
        <begin position="20"/>
        <end position="86"/>
    </location>
</feature>
<gene>
    <name evidence="5" type="primary">107367849</name>
</gene>
<evidence type="ECO:0000256" key="3">
    <source>
        <dbReference type="ARBA" id="ARBA00023203"/>
    </source>
</evidence>
<dbReference type="KEGG" id="tut:107367849"/>
<dbReference type="Gene3D" id="1.25.40.420">
    <property type="match status" value="1"/>
</dbReference>
<dbReference type="Proteomes" id="UP000015104">
    <property type="component" value="Unassembled WGS sequence"/>
</dbReference>
<evidence type="ECO:0000313" key="5">
    <source>
        <dbReference type="EnsemblMetazoa" id="tetur24g00830.1"/>
    </source>
</evidence>
<dbReference type="InterPro" id="IPR000210">
    <property type="entry name" value="BTB/POZ_dom"/>
</dbReference>
<dbReference type="Gene3D" id="3.30.710.10">
    <property type="entry name" value="Potassium Channel Kv1.1, Chain A"/>
    <property type="match status" value="1"/>
</dbReference>
<evidence type="ECO:0000256" key="1">
    <source>
        <dbReference type="ARBA" id="ARBA00022441"/>
    </source>
</evidence>
<reference evidence="6" key="1">
    <citation type="submission" date="2011-08" db="EMBL/GenBank/DDBJ databases">
        <authorList>
            <person name="Rombauts S."/>
        </authorList>
    </citation>
    <scope>NUCLEOTIDE SEQUENCE</scope>
    <source>
        <strain evidence="6">London</strain>
    </source>
</reference>
<dbReference type="PANTHER" id="PTHR24412:SF489">
    <property type="entry name" value="RING FINGER DOMAIN AND KELCH REPEAT-CONTAINING PROTEIN DDB_G0271372"/>
    <property type="match status" value="1"/>
</dbReference>
<dbReference type="PROSITE" id="PS50097">
    <property type="entry name" value="BTB"/>
    <property type="match status" value="1"/>
</dbReference>
<accession>T1KW95</accession>
<dbReference type="OrthoDB" id="7786196at2759"/>
<keyword evidence="6" id="KW-1185">Reference proteome</keyword>
<dbReference type="HOGENOM" id="CLU_027383_0_0_1"/>
<dbReference type="SMART" id="SM00225">
    <property type="entry name" value="BTB"/>
    <property type="match status" value="1"/>
</dbReference>
<dbReference type="STRING" id="32264.T1KW95"/>
<dbReference type="eggNOG" id="KOG4441">
    <property type="taxonomic scope" value="Eukaryota"/>
</dbReference>
<sequence>MDTEGASSLLISAYKDGKWSDVTIMNGDKKYRLHKHILSTAIPYFDKMFSSGLSESTSEVIKLDHPPIAFDLIIKWAYGSKILMAKENAADLFNLSDYMNITQLTSECLNFLWNNFDDSPFIDIDHWLDKIHTEEARKVLDRYIRSNFCDIVHSDPFLDYDVGTVTHMISLDDLNIDDEIQVFDAIITWIQKSVERRNHLSKLLKKVHWVEINGVQFINRIDKLSWIMKCDQARHDIMAAFELSYYKSLKTIGVNDVNFGPRYRSESFNYAVYRNNDSSIKVGGFTHKNIIFSENLHLPAAEFGDLHISEHCLDSDVVIRIDWRNKTYRLFKGSHSYILLFGRLFQFNRKDRKIHFRKGDRLIEFAHLTEDNTSSHETLTKHKGGLCLSTITTSLQTIAPTSCSNNHHYYKYYEYTQIYSQNKVEHKSYLIVTKSNLPGNRFDFVASHEFVTKEPIKMLKSTTFHDLLLIFVDCSLILSYDFQKNIFKEHNNNLNGRSLCFLHYHHFGPRLLIFNNDGHIRRQVLHVIDGGKLSCLPYSVDLYPNIVLDSNLIGFVSLEAKHQCDMHENELQIQIIQKIESSQIATSQ</sequence>
<dbReference type="SMART" id="SM00875">
    <property type="entry name" value="BACK"/>
    <property type="match status" value="1"/>
</dbReference>
<dbReference type="AlphaFoldDB" id="T1KW95"/>
<name>T1KW95_TETUR</name>
<dbReference type="Pfam" id="PF07707">
    <property type="entry name" value="BACK"/>
    <property type="match status" value="1"/>
</dbReference>
<dbReference type="Pfam" id="PF00651">
    <property type="entry name" value="BTB"/>
    <property type="match status" value="1"/>
</dbReference>
<evidence type="ECO:0000256" key="2">
    <source>
        <dbReference type="ARBA" id="ARBA00022737"/>
    </source>
</evidence>
<reference evidence="5" key="2">
    <citation type="submission" date="2015-06" db="UniProtKB">
        <authorList>
            <consortium name="EnsemblMetazoa"/>
        </authorList>
    </citation>
    <scope>IDENTIFICATION</scope>
</reference>
<evidence type="ECO:0000313" key="6">
    <source>
        <dbReference type="Proteomes" id="UP000015104"/>
    </source>
</evidence>
<dbReference type="SUPFAM" id="SSF54695">
    <property type="entry name" value="POZ domain"/>
    <property type="match status" value="1"/>
</dbReference>
<dbReference type="InterPro" id="IPR011705">
    <property type="entry name" value="BACK"/>
</dbReference>
<dbReference type="EMBL" id="CAEY01000640">
    <property type="status" value="NOT_ANNOTATED_CDS"/>
    <property type="molecule type" value="Genomic_DNA"/>
</dbReference>
<dbReference type="CDD" id="cd18186">
    <property type="entry name" value="BTB_POZ_ZBTB_KLHL-like"/>
    <property type="match status" value="1"/>
</dbReference>
<dbReference type="InterPro" id="IPR011333">
    <property type="entry name" value="SKP1/BTB/POZ_sf"/>
</dbReference>
<organism evidence="5 6">
    <name type="scientific">Tetranychus urticae</name>
    <name type="common">Two-spotted spider mite</name>
    <dbReference type="NCBI Taxonomy" id="32264"/>
    <lineage>
        <taxon>Eukaryota</taxon>
        <taxon>Metazoa</taxon>
        <taxon>Ecdysozoa</taxon>
        <taxon>Arthropoda</taxon>
        <taxon>Chelicerata</taxon>
        <taxon>Arachnida</taxon>
        <taxon>Acari</taxon>
        <taxon>Acariformes</taxon>
        <taxon>Trombidiformes</taxon>
        <taxon>Prostigmata</taxon>
        <taxon>Eleutherengona</taxon>
        <taxon>Raphignathae</taxon>
        <taxon>Tetranychoidea</taxon>
        <taxon>Tetranychidae</taxon>
        <taxon>Tetranychus</taxon>
    </lineage>
</organism>
<evidence type="ECO:0000259" key="4">
    <source>
        <dbReference type="PROSITE" id="PS50097"/>
    </source>
</evidence>
<protein>
    <recommendedName>
        <fullName evidence="4">BTB domain-containing protein</fullName>
    </recommendedName>
</protein>
<proteinExistence type="predicted"/>
<keyword evidence="1" id="KW-0880">Kelch repeat</keyword>
<keyword evidence="3" id="KW-0009">Actin-binding</keyword>
<dbReference type="EnsemblMetazoa" id="tetur24g00830.1">
    <property type="protein sequence ID" value="tetur24g00830.1"/>
    <property type="gene ID" value="tetur24g00830"/>
</dbReference>